<dbReference type="PANTHER" id="PTHR42894">
    <property type="entry name" value="N-(5'-PHOSPHORIBOSYL)ANTHRANILATE ISOMERASE"/>
    <property type="match status" value="1"/>
</dbReference>
<dbReference type="EMBL" id="NRRL01000097">
    <property type="protein sequence ID" value="MBK1670477.1"/>
    <property type="molecule type" value="Genomic_DNA"/>
</dbReference>
<proteinExistence type="inferred from homology"/>
<evidence type="ECO:0000259" key="10">
    <source>
        <dbReference type="Pfam" id="PF00697"/>
    </source>
</evidence>
<evidence type="ECO:0000256" key="4">
    <source>
        <dbReference type="ARBA" id="ARBA00022272"/>
    </source>
</evidence>
<dbReference type="HAMAP" id="MF_00135">
    <property type="entry name" value="PRAI"/>
    <property type="match status" value="1"/>
</dbReference>
<accession>A0ABS1DKM1</accession>
<feature type="domain" description="N-(5'phosphoribosyl) anthranilate isomerase (PRAI)" evidence="10">
    <location>
        <begin position="48"/>
        <end position="192"/>
    </location>
</feature>
<dbReference type="EC" id="5.3.1.24" evidence="3 9"/>
<evidence type="ECO:0000313" key="11">
    <source>
        <dbReference type="EMBL" id="MBK1670477.1"/>
    </source>
</evidence>
<dbReference type="InterPro" id="IPR011060">
    <property type="entry name" value="RibuloseP-bd_barrel"/>
</dbReference>
<dbReference type="SUPFAM" id="SSF51366">
    <property type="entry name" value="Ribulose-phoshate binding barrel"/>
    <property type="match status" value="1"/>
</dbReference>
<reference evidence="11 12" key="1">
    <citation type="journal article" date="2020" name="Microorganisms">
        <title>Osmotic Adaptation and Compatible Solute Biosynthesis of Phototrophic Bacteria as Revealed from Genome Analyses.</title>
        <authorList>
            <person name="Imhoff J.F."/>
            <person name="Rahn T."/>
            <person name="Kunzel S."/>
            <person name="Keller A."/>
            <person name="Neulinger S.C."/>
        </authorList>
    </citation>
    <scope>NUCLEOTIDE SEQUENCE [LARGE SCALE GENOMIC DNA]</scope>
    <source>
        <strain evidence="11 12">DSM 9895</strain>
    </source>
</reference>
<organism evidence="11 12">
    <name type="scientific">Rhodovibrio sodomensis</name>
    <dbReference type="NCBI Taxonomy" id="1088"/>
    <lineage>
        <taxon>Bacteria</taxon>
        <taxon>Pseudomonadati</taxon>
        <taxon>Pseudomonadota</taxon>
        <taxon>Alphaproteobacteria</taxon>
        <taxon>Rhodospirillales</taxon>
        <taxon>Rhodovibrionaceae</taxon>
        <taxon>Rhodovibrio</taxon>
    </lineage>
</organism>
<evidence type="ECO:0000256" key="8">
    <source>
        <dbReference type="ARBA" id="ARBA00023235"/>
    </source>
</evidence>
<dbReference type="PANTHER" id="PTHR42894:SF1">
    <property type="entry name" value="N-(5'-PHOSPHORIBOSYL)ANTHRANILATE ISOMERASE"/>
    <property type="match status" value="1"/>
</dbReference>
<evidence type="ECO:0000256" key="5">
    <source>
        <dbReference type="ARBA" id="ARBA00022605"/>
    </source>
</evidence>
<keyword evidence="12" id="KW-1185">Reference proteome</keyword>
<evidence type="ECO:0000256" key="7">
    <source>
        <dbReference type="ARBA" id="ARBA00023141"/>
    </source>
</evidence>
<keyword evidence="7 9" id="KW-0057">Aromatic amino acid biosynthesis</keyword>
<evidence type="ECO:0000313" key="12">
    <source>
        <dbReference type="Proteomes" id="UP001296873"/>
    </source>
</evidence>
<keyword evidence="6 9" id="KW-0822">Tryptophan biosynthesis</keyword>
<dbReference type="InterPro" id="IPR044643">
    <property type="entry name" value="TrpF_fam"/>
</dbReference>
<dbReference type="Pfam" id="PF00697">
    <property type="entry name" value="PRAI"/>
    <property type="match status" value="1"/>
</dbReference>
<comment type="caution">
    <text evidence="11">The sequence shown here is derived from an EMBL/GenBank/DDBJ whole genome shotgun (WGS) entry which is preliminary data.</text>
</comment>
<comment type="pathway">
    <text evidence="2 9">Amino-acid biosynthesis; L-tryptophan biosynthesis; L-tryptophan from chorismate: step 3/5.</text>
</comment>
<evidence type="ECO:0000256" key="2">
    <source>
        <dbReference type="ARBA" id="ARBA00004664"/>
    </source>
</evidence>
<sequence>MERRLWLDVLTCLYDPGLVAVALSAALGERFPKPARYTVLLTARRRARDIASHAERTGVNAVQVVNHIEPYEAARLAELLPPSVRYIQVVHVDGADALDRPRLYAPYVDAFLLDSGRPAAPTPELGGTGQTHDWSVSARIVEQATRPVFLAGGLRACNVAAAIRQVRPYALDVCTGVRTSDVLDPSKLNAFMREVHEMSSSA</sequence>
<evidence type="ECO:0000256" key="6">
    <source>
        <dbReference type="ARBA" id="ARBA00022822"/>
    </source>
</evidence>
<comment type="similarity">
    <text evidence="9">Belongs to the TrpF family.</text>
</comment>
<protein>
    <recommendedName>
        <fullName evidence="4 9">N-(5'-phosphoribosyl)anthranilate isomerase</fullName>
        <shortName evidence="9">PRAI</shortName>
        <ecNumber evidence="3 9">5.3.1.24</ecNumber>
    </recommendedName>
</protein>
<evidence type="ECO:0000256" key="1">
    <source>
        <dbReference type="ARBA" id="ARBA00001164"/>
    </source>
</evidence>
<name>A0ABS1DKM1_9PROT</name>
<evidence type="ECO:0000256" key="3">
    <source>
        <dbReference type="ARBA" id="ARBA00012572"/>
    </source>
</evidence>
<dbReference type="Proteomes" id="UP001296873">
    <property type="component" value="Unassembled WGS sequence"/>
</dbReference>
<comment type="catalytic activity">
    <reaction evidence="1 9">
        <text>N-(5-phospho-beta-D-ribosyl)anthranilate = 1-(2-carboxyphenylamino)-1-deoxy-D-ribulose 5-phosphate</text>
        <dbReference type="Rhea" id="RHEA:21540"/>
        <dbReference type="ChEBI" id="CHEBI:18277"/>
        <dbReference type="ChEBI" id="CHEBI:58613"/>
        <dbReference type="EC" id="5.3.1.24"/>
    </reaction>
</comment>
<keyword evidence="8 9" id="KW-0413">Isomerase</keyword>
<dbReference type="CDD" id="cd00405">
    <property type="entry name" value="PRAI"/>
    <property type="match status" value="1"/>
</dbReference>
<gene>
    <name evidence="9" type="primary">trpF</name>
    <name evidence="11" type="ORF">CKO28_20845</name>
</gene>
<evidence type="ECO:0000256" key="9">
    <source>
        <dbReference type="HAMAP-Rule" id="MF_00135"/>
    </source>
</evidence>
<dbReference type="InterPro" id="IPR001240">
    <property type="entry name" value="PRAI_dom"/>
</dbReference>
<dbReference type="InterPro" id="IPR013785">
    <property type="entry name" value="Aldolase_TIM"/>
</dbReference>
<keyword evidence="5 9" id="KW-0028">Amino-acid biosynthesis</keyword>
<dbReference type="Gene3D" id="3.20.20.70">
    <property type="entry name" value="Aldolase class I"/>
    <property type="match status" value="1"/>
</dbReference>